<dbReference type="InterPro" id="IPR032466">
    <property type="entry name" value="Metal_Hydrolase"/>
</dbReference>
<protein>
    <submittedName>
        <fullName evidence="1">Formiminoglutamate deiminase</fullName>
    </submittedName>
</protein>
<feature type="non-terminal residue" evidence="1">
    <location>
        <position position="91"/>
    </location>
</feature>
<proteinExistence type="predicted"/>
<sequence>MLTELRAQQGPGLNVGIALHSLRAVPPEALAALLESGLAARGPLHIHIAEQTVEIDDCLAARGQRPVAWLLDHAPIDARWCLVHATHMDTE</sequence>
<comment type="caution">
    <text evidence="1">The sequence shown here is derived from an EMBL/GenBank/DDBJ whole genome shotgun (WGS) entry which is preliminary data.</text>
</comment>
<name>T1AYR4_9ZZZZ</name>
<reference evidence="1" key="2">
    <citation type="journal article" date="2014" name="ISME J.">
        <title>Microbial stratification in low pH oxic and suboxic macroscopic growths along an acid mine drainage.</title>
        <authorList>
            <person name="Mendez-Garcia C."/>
            <person name="Mesa V."/>
            <person name="Sprenger R.R."/>
            <person name="Richter M."/>
            <person name="Diez M.S."/>
            <person name="Solano J."/>
            <person name="Bargiela R."/>
            <person name="Golyshina O.V."/>
            <person name="Manteca A."/>
            <person name="Ramos J.L."/>
            <person name="Gallego J.R."/>
            <person name="Llorente I."/>
            <person name="Martins Dos Santos V.A."/>
            <person name="Jensen O.N."/>
            <person name="Pelaez A.I."/>
            <person name="Sanchez J."/>
            <person name="Ferrer M."/>
        </authorList>
    </citation>
    <scope>NUCLEOTIDE SEQUENCE</scope>
</reference>
<reference evidence="1" key="1">
    <citation type="submission" date="2013-08" db="EMBL/GenBank/DDBJ databases">
        <authorList>
            <person name="Mendez C."/>
            <person name="Richter M."/>
            <person name="Ferrer M."/>
            <person name="Sanchez J."/>
        </authorList>
    </citation>
    <scope>NUCLEOTIDE SEQUENCE</scope>
</reference>
<dbReference type="EMBL" id="AUZX01006031">
    <property type="protein sequence ID" value="EQD65746.1"/>
    <property type="molecule type" value="Genomic_DNA"/>
</dbReference>
<dbReference type="SUPFAM" id="SSF51556">
    <property type="entry name" value="Metallo-dependent hydrolases"/>
    <property type="match status" value="1"/>
</dbReference>
<organism evidence="1">
    <name type="scientific">mine drainage metagenome</name>
    <dbReference type="NCBI Taxonomy" id="410659"/>
    <lineage>
        <taxon>unclassified sequences</taxon>
        <taxon>metagenomes</taxon>
        <taxon>ecological metagenomes</taxon>
    </lineage>
</organism>
<evidence type="ECO:0000313" key="1">
    <source>
        <dbReference type="EMBL" id="EQD65746.1"/>
    </source>
</evidence>
<dbReference type="AlphaFoldDB" id="T1AYR4"/>
<dbReference type="Gene3D" id="3.20.20.140">
    <property type="entry name" value="Metal-dependent hydrolases"/>
    <property type="match status" value="1"/>
</dbReference>
<accession>T1AYR4</accession>
<gene>
    <name evidence="1" type="ORF">B1A_08437</name>
</gene>